<name>A0A345VMZ8_9STRE</name>
<organism evidence="3 4">
    <name type="scientific">Streptococcus pluranimalium</name>
    <dbReference type="NCBI Taxonomy" id="82348"/>
    <lineage>
        <taxon>Bacteria</taxon>
        <taxon>Bacillati</taxon>
        <taxon>Bacillota</taxon>
        <taxon>Bacilli</taxon>
        <taxon>Lactobacillales</taxon>
        <taxon>Streptococcaceae</taxon>
        <taxon>Streptococcus</taxon>
    </lineage>
</organism>
<dbReference type="SUPFAM" id="SSF52833">
    <property type="entry name" value="Thioredoxin-like"/>
    <property type="match status" value="1"/>
</dbReference>
<evidence type="ECO:0000313" key="3">
    <source>
        <dbReference type="EMBL" id="AXJ14100.1"/>
    </source>
</evidence>
<evidence type="ECO:0000259" key="2">
    <source>
        <dbReference type="Pfam" id="PF00085"/>
    </source>
</evidence>
<dbReference type="Pfam" id="PF00085">
    <property type="entry name" value="Thioredoxin"/>
    <property type="match status" value="1"/>
</dbReference>
<feature type="domain" description="Thioredoxin" evidence="2">
    <location>
        <begin position="41"/>
        <end position="132"/>
    </location>
</feature>
<protein>
    <recommendedName>
        <fullName evidence="2">Thioredoxin domain-containing protein</fullName>
    </recommendedName>
</protein>
<dbReference type="Gene3D" id="3.40.30.10">
    <property type="entry name" value="Glutaredoxin"/>
    <property type="match status" value="1"/>
</dbReference>
<dbReference type="RefSeq" id="WP_115131021.1">
    <property type="nucleotide sequence ID" value="NZ_CP022601.1"/>
</dbReference>
<sequence>MKNKLNGTSITTLRICLLVALSSILFLLFSSYKEKYDYPNSLTQKEYVNTVIKKDMNLVFYKRTCPYCKAGKKLVISEAKKSAITSYFVDVETKEGKLLAKKYSVEYAPSIVAIRAGKSKVYLYAGDKDNKKVVFYDVIKDVFEN</sequence>
<dbReference type="EMBL" id="CP022601">
    <property type="protein sequence ID" value="AXJ14100.1"/>
    <property type="molecule type" value="Genomic_DNA"/>
</dbReference>
<evidence type="ECO:0000313" key="4">
    <source>
        <dbReference type="Proteomes" id="UP000255411"/>
    </source>
</evidence>
<dbReference type="CDD" id="cd02947">
    <property type="entry name" value="TRX_family"/>
    <property type="match status" value="1"/>
</dbReference>
<gene>
    <name evidence="3" type="ORF">Sp14A_22180</name>
</gene>
<keyword evidence="1" id="KW-0812">Transmembrane</keyword>
<dbReference type="Proteomes" id="UP000255411">
    <property type="component" value="Chromosome"/>
</dbReference>
<dbReference type="InterPro" id="IPR013766">
    <property type="entry name" value="Thioredoxin_domain"/>
</dbReference>
<evidence type="ECO:0000256" key="1">
    <source>
        <dbReference type="SAM" id="Phobius"/>
    </source>
</evidence>
<accession>A0A345VMZ8</accession>
<dbReference type="AlphaFoldDB" id="A0A345VMZ8"/>
<keyword evidence="1" id="KW-1133">Transmembrane helix</keyword>
<keyword evidence="1" id="KW-0472">Membrane</keyword>
<proteinExistence type="predicted"/>
<feature type="transmembrane region" description="Helical" evidence="1">
    <location>
        <begin position="12"/>
        <end position="32"/>
    </location>
</feature>
<reference evidence="3 4" key="1">
    <citation type="submission" date="2017-07" db="EMBL/GenBank/DDBJ databases">
        <title>Streptococcus pluranimalium as cause of bovine abortion.</title>
        <authorList>
            <person name="Rodriguez Campos S."/>
            <person name="Gobeli Brawand S."/>
            <person name="Brodard I."/>
            <person name="Rychener L."/>
            <person name="Perreten V."/>
        </authorList>
    </citation>
    <scope>NUCLEOTIDE SEQUENCE [LARGE SCALE GENOMIC DNA]</scope>
    <source>
        <strain evidence="3 4">14A0014</strain>
    </source>
</reference>
<dbReference type="InterPro" id="IPR036249">
    <property type="entry name" value="Thioredoxin-like_sf"/>
</dbReference>